<name>A0A8H5G9Y8_9AGAR</name>
<feature type="transmembrane region" description="Helical" evidence="1">
    <location>
        <begin position="187"/>
        <end position="210"/>
    </location>
</feature>
<evidence type="ECO:0000259" key="2">
    <source>
        <dbReference type="Pfam" id="PF20153"/>
    </source>
</evidence>
<evidence type="ECO:0000313" key="3">
    <source>
        <dbReference type="EMBL" id="KAF5361069.1"/>
    </source>
</evidence>
<dbReference type="Proteomes" id="UP000559027">
    <property type="component" value="Unassembled WGS sequence"/>
</dbReference>
<dbReference type="AlphaFoldDB" id="A0A8H5G9Y8"/>
<comment type="caution">
    <text evidence="3">The sequence shown here is derived from an EMBL/GenBank/DDBJ whole genome shotgun (WGS) entry which is preliminary data.</text>
</comment>
<dbReference type="OrthoDB" id="3235960at2759"/>
<feature type="transmembrane region" description="Helical" evidence="1">
    <location>
        <begin position="274"/>
        <end position="297"/>
    </location>
</feature>
<accession>A0A8H5G9Y8</accession>
<evidence type="ECO:0000313" key="4">
    <source>
        <dbReference type="Proteomes" id="UP000559027"/>
    </source>
</evidence>
<feature type="domain" description="DUF6535" evidence="2">
    <location>
        <begin position="71"/>
        <end position="267"/>
    </location>
</feature>
<dbReference type="Pfam" id="PF20153">
    <property type="entry name" value="DUF6535"/>
    <property type="match status" value="1"/>
</dbReference>
<feature type="transmembrane region" description="Helical" evidence="1">
    <location>
        <begin position="243"/>
        <end position="267"/>
    </location>
</feature>
<sequence length="677" mass="75578">MLSRSCCYIGFKRKNQHTDERLEISLALCRLKPAFHPAFPSPLPFLTMVDILPGPEKNFNTSVSGDPPDPWSVCVNFARRSKDDEIKSLKDEIDNVLIFVSLLQRSWPRPWFNFLHTSLWAGLFSGVVTAFTLESYRSVKGDPGQASVLLLQTITLQLENATNPQPGTSINLRPQIEIRQSNRQINVLWSVSLVLSLSTATIGLLCLQWIREYGSSANLPNREDLAVRHIRSEGMARWRVPTVVALLPLCLVISLLLFFAGFIQLLWDINERAAIPVSVVAAICTFFFAVTTITPGIQSSIITLRPGYRPSQSPWKSPQSYVVFRVFSGIPRLLRPIFMRGSKNPASHLPVFAELSVWKKYDWLFLNHGPSSARTMHFLNSLGWVATMSSQCRDLTNAISCCLRSLETKDIGEALRARGDGVRAEAINRIFEIIATNYGAAKIHLEVLEGLDRALDGIQPRLSPVAAAKGLEILTQAKEFIHSEVLAHLSETLEHGHTSMTLLRLRLDLFLSAHEGEWEQSMPVIGCPVRQENVAFLDQEEHDRILRCIESILEKNLKCGQSHMDAVFTVIKEMLGVGKQPSNTRLALVKGILEEILLWIEKSESPPSPSDGLDNPAEDRLRKASVLSALILFCPPENKEMLAVLEPFLGDLVKRAKPGVNGIKFLVNSAFRLENSG</sequence>
<gene>
    <name evidence="3" type="ORF">D9756_004649</name>
</gene>
<organism evidence="3 4">
    <name type="scientific">Leucocoprinus leucothites</name>
    <dbReference type="NCBI Taxonomy" id="201217"/>
    <lineage>
        <taxon>Eukaryota</taxon>
        <taxon>Fungi</taxon>
        <taxon>Dikarya</taxon>
        <taxon>Basidiomycota</taxon>
        <taxon>Agaricomycotina</taxon>
        <taxon>Agaricomycetes</taxon>
        <taxon>Agaricomycetidae</taxon>
        <taxon>Agaricales</taxon>
        <taxon>Agaricineae</taxon>
        <taxon>Agaricaceae</taxon>
        <taxon>Leucocoprinus</taxon>
    </lineage>
</organism>
<dbReference type="EMBL" id="JAACJO010000003">
    <property type="protein sequence ID" value="KAF5361069.1"/>
    <property type="molecule type" value="Genomic_DNA"/>
</dbReference>
<proteinExistence type="predicted"/>
<protein>
    <recommendedName>
        <fullName evidence="2">DUF6535 domain-containing protein</fullName>
    </recommendedName>
</protein>
<reference evidence="3 4" key="1">
    <citation type="journal article" date="2020" name="ISME J.">
        <title>Uncovering the hidden diversity of litter-decomposition mechanisms in mushroom-forming fungi.</title>
        <authorList>
            <person name="Floudas D."/>
            <person name="Bentzer J."/>
            <person name="Ahren D."/>
            <person name="Johansson T."/>
            <person name="Persson P."/>
            <person name="Tunlid A."/>
        </authorList>
    </citation>
    <scope>NUCLEOTIDE SEQUENCE [LARGE SCALE GENOMIC DNA]</scope>
    <source>
        <strain evidence="3 4">CBS 146.42</strain>
    </source>
</reference>
<evidence type="ECO:0000256" key="1">
    <source>
        <dbReference type="SAM" id="Phobius"/>
    </source>
</evidence>
<keyword evidence="1" id="KW-0472">Membrane</keyword>
<keyword evidence="4" id="KW-1185">Reference proteome</keyword>
<keyword evidence="1" id="KW-0812">Transmembrane</keyword>
<dbReference type="InterPro" id="IPR045338">
    <property type="entry name" value="DUF6535"/>
</dbReference>
<keyword evidence="1" id="KW-1133">Transmembrane helix</keyword>